<organism evidence="9 10">
    <name type="scientific">Cryobacterium adonitolivorans</name>
    <dbReference type="NCBI Taxonomy" id="1259189"/>
    <lineage>
        <taxon>Bacteria</taxon>
        <taxon>Bacillati</taxon>
        <taxon>Actinomycetota</taxon>
        <taxon>Actinomycetes</taxon>
        <taxon>Micrococcales</taxon>
        <taxon>Microbacteriaceae</taxon>
        <taxon>Cryobacterium</taxon>
    </lineage>
</organism>
<dbReference type="EMBL" id="SOFL01000008">
    <property type="protein sequence ID" value="TFC05643.1"/>
    <property type="molecule type" value="Genomic_DNA"/>
</dbReference>
<dbReference type="Proteomes" id="UP000297907">
    <property type="component" value="Unassembled WGS sequence"/>
</dbReference>
<dbReference type="OrthoDB" id="8612680at2"/>
<gene>
    <name evidence="9" type="primary">budA</name>
    <name evidence="9" type="ORF">E3O42_03630</name>
</gene>
<sequence>MLHPRQPQLLAVLHGLVRLRRPRPVPGCPRLLPQLPPRPALPGARADPVALTPASSSGGTIVDVPTGRHLVYQTSLMSALLDGVYDGDTTVATLLEHGDFGLGTFNALDGEMLILDGVCYRMRVDGTVAPAAGADLSPFAVVTEFVPTVTIPVAGPATRDQAVALINERLQSANYLYAVRLTGEFEWVRVRAVQRQEKPYQPMSEAIRGEKTLEFGSSTGVVAGFRTPLYGQGIGVPGGHVHFIDADRQHGGHVLDFALLSGTIEICIGTDLHLELPLTAEFKYADLSPDNLADQIEQTENHR</sequence>
<evidence type="ECO:0000256" key="8">
    <source>
        <dbReference type="ARBA" id="ARBA00023239"/>
    </source>
</evidence>
<name>A0A4R8WFP0_9MICO</name>
<evidence type="ECO:0000256" key="7">
    <source>
        <dbReference type="ARBA" id="ARBA00023061"/>
    </source>
</evidence>
<dbReference type="CDD" id="cd17299">
    <property type="entry name" value="acetolactate_decarboxylase"/>
    <property type="match status" value="1"/>
</dbReference>
<dbReference type="SUPFAM" id="SSF117856">
    <property type="entry name" value="AF0104/ALDC/Ptd012-like"/>
    <property type="match status" value="1"/>
</dbReference>
<comment type="caution">
    <text evidence="9">The sequence shown here is derived from an EMBL/GenBank/DDBJ whole genome shotgun (WGS) entry which is preliminary data.</text>
</comment>
<dbReference type="PANTHER" id="PTHR35524">
    <property type="entry name" value="ALPHA-ACETOLACTATE DECARBOXYLASE"/>
    <property type="match status" value="1"/>
</dbReference>
<dbReference type="PANTHER" id="PTHR35524:SF1">
    <property type="entry name" value="ALPHA-ACETOLACTATE DECARBOXYLASE"/>
    <property type="match status" value="1"/>
</dbReference>
<evidence type="ECO:0000256" key="2">
    <source>
        <dbReference type="ARBA" id="ARBA00005170"/>
    </source>
</evidence>
<keyword evidence="7" id="KW-0005">Acetoin biosynthesis</keyword>
<dbReference type="NCBIfam" id="TIGR01252">
    <property type="entry name" value="acetolac_decarb"/>
    <property type="match status" value="1"/>
</dbReference>
<keyword evidence="8 9" id="KW-0456">Lyase</keyword>
<dbReference type="UniPathway" id="UPA00626">
    <property type="reaction ID" value="UER00678"/>
</dbReference>
<dbReference type="EC" id="4.1.1.5" evidence="4"/>
<dbReference type="GO" id="GO:0047605">
    <property type="term" value="F:acetolactate decarboxylase activity"/>
    <property type="evidence" value="ECO:0007669"/>
    <property type="project" value="UniProtKB-EC"/>
</dbReference>
<evidence type="ECO:0000256" key="5">
    <source>
        <dbReference type="ARBA" id="ARBA00020164"/>
    </source>
</evidence>
<evidence type="ECO:0000256" key="3">
    <source>
        <dbReference type="ARBA" id="ARBA00007106"/>
    </source>
</evidence>
<proteinExistence type="inferred from homology"/>
<keyword evidence="6" id="KW-0210">Decarboxylase</keyword>
<comment type="pathway">
    <text evidence="2">Polyol metabolism; (R,R)-butane-2,3-diol biosynthesis; (R,R)-butane-2,3-diol from pyruvate: step 2/3.</text>
</comment>
<keyword evidence="10" id="KW-1185">Reference proteome</keyword>
<comment type="catalytic activity">
    <reaction evidence="1">
        <text>(2S)-2-acetolactate + H(+) = (R)-acetoin + CO2</text>
        <dbReference type="Rhea" id="RHEA:21580"/>
        <dbReference type="ChEBI" id="CHEBI:15378"/>
        <dbReference type="ChEBI" id="CHEBI:15686"/>
        <dbReference type="ChEBI" id="CHEBI:16526"/>
        <dbReference type="ChEBI" id="CHEBI:58476"/>
        <dbReference type="EC" id="4.1.1.5"/>
    </reaction>
</comment>
<evidence type="ECO:0000256" key="6">
    <source>
        <dbReference type="ARBA" id="ARBA00022793"/>
    </source>
</evidence>
<evidence type="ECO:0000313" key="9">
    <source>
        <dbReference type="EMBL" id="TFC05643.1"/>
    </source>
</evidence>
<dbReference type="InterPro" id="IPR005128">
    <property type="entry name" value="Acetolactate_a_deCO2ase"/>
</dbReference>
<reference evidence="9 10" key="1">
    <citation type="submission" date="2019-03" db="EMBL/GenBank/DDBJ databases">
        <title>Genomics of glacier-inhabiting Cryobacterium strains.</title>
        <authorList>
            <person name="Liu Q."/>
            <person name="Xin Y.-H."/>
        </authorList>
    </citation>
    <scope>NUCLEOTIDE SEQUENCE [LARGE SCALE GENOMIC DNA]</scope>
    <source>
        <strain evidence="9 10">RHLS22-1</strain>
    </source>
</reference>
<evidence type="ECO:0000256" key="1">
    <source>
        <dbReference type="ARBA" id="ARBA00001784"/>
    </source>
</evidence>
<dbReference type="Gene3D" id="3.30.1330.80">
    <property type="entry name" value="Hypothetical protein, similar to alpha- acetolactate decarboxylase, domain 2"/>
    <property type="match status" value="2"/>
</dbReference>
<protein>
    <recommendedName>
        <fullName evidence="5">Alpha-acetolactate decarboxylase</fullName>
        <ecNumber evidence="4">4.1.1.5</ecNumber>
    </recommendedName>
</protein>
<accession>A0A4R8WFP0</accession>
<comment type="similarity">
    <text evidence="3">Belongs to the alpha-acetolactate decarboxylase family.</text>
</comment>
<dbReference type="AlphaFoldDB" id="A0A4R8WFP0"/>
<dbReference type="GO" id="GO:0045151">
    <property type="term" value="P:acetoin biosynthetic process"/>
    <property type="evidence" value="ECO:0007669"/>
    <property type="project" value="UniProtKB-KW"/>
</dbReference>
<evidence type="ECO:0000256" key="4">
    <source>
        <dbReference type="ARBA" id="ARBA00013204"/>
    </source>
</evidence>
<evidence type="ECO:0000313" key="10">
    <source>
        <dbReference type="Proteomes" id="UP000297907"/>
    </source>
</evidence>
<dbReference type="Pfam" id="PF03306">
    <property type="entry name" value="AAL_decarboxy"/>
    <property type="match status" value="1"/>
</dbReference>